<evidence type="ECO:0000256" key="2">
    <source>
        <dbReference type="ARBA" id="ARBA00022741"/>
    </source>
</evidence>
<evidence type="ECO:0000256" key="5">
    <source>
        <dbReference type="NCBIfam" id="TIGR00065"/>
    </source>
</evidence>
<feature type="compositionally biased region" description="Acidic residues" evidence="7">
    <location>
        <begin position="337"/>
        <end position="359"/>
    </location>
</feature>
<dbReference type="NCBIfam" id="TIGR00065">
    <property type="entry name" value="ftsZ"/>
    <property type="match status" value="1"/>
</dbReference>
<dbReference type="InterPro" id="IPR008280">
    <property type="entry name" value="Tub_FtsZ_C"/>
</dbReference>
<comment type="similarity">
    <text evidence="1 4 6">Belongs to the FtsZ family.</text>
</comment>
<dbReference type="PANTHER" id="PTHR30314">
    <property type="entry name" value="CELL DIVISION PROTEIN FTSZ-RELATED"/>
    <property type="match status" value="1"/>
</dbReference>
<dbReference type="FunFam" id="3.40.50.1440:FF:000001">
    <property type="entry name" value="Cell division protein FtsZ"/>
    <property type="match status" value="1"/>
</dbReference>
<name>A0A1F6ATD5_9BACT</name>
<feature type="binding site" evidence="4">
    <location>
        <position position="186"/>
    </location>
    <ligand>
        <name>GTP</name>
        <dbReference type="ChEBI" id="CHEBI:37565"/>
    </ligand>
</feature>
<comment type="subcellular location">
    <subcellularLocation>
        <location evidence="4">Cytoplasm</location>
    </subcellularLocation>
    <text evidence="4">Assembles at midcell at the inner surface of the cytoplasmic membrane.</text>
</comment>
<reference evidence="10 11" key="1">
    <citation type="journal article" date="2016" name="Nat. Commun.">
        <title>Thousands of microbial genomes shed light on interconnected biogeochemical processes in an aquifer system.</title>
        <authorList>
            <person name="Anantharaman K."/>
            <person name="Brown C.T."/>
            <person name="Hug L.A."/>
            <person name="Sharon I."/>
            <person name="Castelle C.J."/>
            <person name="Probst A.J."/>
            <person name="Thomas B.C."/>
            <person name="Singh A."/>
            <person name="Wilkins M.J."/>
            <person name="Karaoz U."/>
            <person name="Brodie E.L."/>
            <person name="Williams K.H."/>
            <person name="Hubbard S.S."/>
            <person name="Banfield J.F."/>
        </authorList>
    </citation>
    <scope>NUCLEOTIDE SEQUENCE [LARGE SCALE GENOMIC DNA]</scope>
</reference>
<accession>A0A1F6ATD5</accession>
<dbReference type="EMBL" id="MFJY01000030">
    <property type="protein sequence ID" value="OGG27965.1"/>
    <property type="molecule type" value="Genomic_DNA"/>
</dbReference>
<feature type="domain" description="Tubulin/FtsZ 2-layer sandwich" evidence="9">
    <location>
        <begin position="206"/>
        <end position="324"/>
    </location>
</feature>
<proteinExistence type="inferred from homology"/>
<keyword evidence="3 4" id="KW-0342">GTP-binding</keyword>
<dbReference type="InterPro" id="IPR037103">
    <property type="entry name" value="Tubulin/FtsZ-like_C"/>
</dbReference>
<dbReference type="SMART" id="SM00865">
    <property type="entry name" value="Tubulin_C"/>
    <property type="match status" value="1"/>
</dbReference>
<dbReference type="SUPFAM" id="SSF52490">
    <property type="entry name" value="Tubulin nucleotide-binding domain-like"/>
    <property type="match status" value="1"/>
</dbReference>
<sequence length="396" mass="42912">MRRSVSKKPVVKIKVLGIGGGGGNAVTRMSRDPIRGVELVAVNTDVQDLESCEARRKIHIGKAITRGMGAGMNPELGQQSAEESREEIEAVLKDTDMIFLTAGMGGGTGTGATPVIADIARDMGILTVAVVTKPFSFEGSARMRIAEEGLTKLRDRVDTLLIIPNDRIFNIIDASTPVFKAFDKIDEILKNSVRGIADMITASGLVNVDFADITAVMKDAGTAVVGVGMAKGKDRAAKAVDEAVNSPLLDSSMDGARGVLFSVSGGRDLKMSEINEAAQIITENVDSGAKIIFGAYQDRRLAKGTIKIILIATGFNSSHQLKDPDRFGLFSMGSNEPLEEREVEEDVEEKGESEEMGEEMSEKPRRIGKRGAEEERKTESEDIWEIPAFLRRRKRR</sequence>
<dbReference type="Pfam" id="PF00091">
    <property type="entry name" value="Tubulin"/>
    <property type="match status" value="1"/>
</dbReference>
<dbReference type="Pfam" id="PF12327">
    <property type="entry name" value="FtsZ_C"/>
    <property type="match status" value="1"/>
</dbReference>
<dbReference type="InterPro" id="IPR036525">
    <property type="entry name" value="Tubulin/FtsZ_GTPase_sf"/>
</dbReference>
<feature type="binding site" evidence="4">
    <location>
        <position position="142"/>
    </location>
    <ligand>
        <name>GTP</name>
        <dbReference type="ChEBI" id="CHEBI:37565"/>
    </ligand>
</feature>
<keyword evidence="4 6" id="KW-0717">Septation</keyword>
<dbReference type="PRINTS" id="PR00423">
    <property type="entry name" value="CELLDVISFTSZ"/>
</dbReference>
<dbReference type="SUPFAM" id="SSF55307">
    <property type="entry name" value="Tubulin C-terminal domain-like"/>
    <property type="match status" value="1"/>
</dbReference>
<feature type="binding site" evidence="4">
    <location>
        <position position="138"/>
    </location>
    <ligand>
        <name>GTP</name>
        <dbReference type="ChEBI" id="CHEBI:37565"/>
    </ligand>
</feature>
<dbReference type="PANTHER" id="PTHR30314:SF3">
    <property type="entry name" value="MITOCHONDRIAL DIVISION PROTEIN FSZA"/>
    <property type="match status" value="1"/>
</dbReference>
<organism evidence="10 11">
    <name type="scientific">Candidatus Gottesmanbacteria bacterium RIFCSPLOWO2_01_FULL_48_11</name>
    <dbReference type="NCBI Taxonomy" id="1798395"/>
    <lineage>
        <taxon>Bacteria</taxon>
        <taxon>Candidatus Gottesmaniibacteriota</taxon>
    </lineage>
</organism>
<keyword evidence="4 6" id="KW-0131">Cell cycle</keyword>
<comment type="subunit">
    <text evidence="4">Homodimer. Polymerizes to form a dynamic ring structure in a strictly GTP-dependent manner. Interacts directly with several other division proteins.</text>
</comment>
<dbReference type="InterPro" id="IPR024757">
    <property type="entry name" value="FtsZ_C"/>
</dbReference>
<evidence type="ECO:0000256" key="7">
    <source>
        <dbReference type="SAM" id="MobiDB-lite"/>
    </source>
</evidence>
<dbReference type="AlphaFoldDB" id="A0A1F6ATD5"/>
<evidence type="ECO:0000256" key="3">
    <source>
        <dbReference type="ARBA" id="ARBA00023134"/>
    </source>
</evidence>
<feature type="binding site" evidence="4">
    <location>
        <begin position="107"/>
        <end position="109"/>
    </location>
    <ligand>
        <name>GTP</name>
        <dbReference type="ChEBI" id="CHEBI:37565"/>
    </ligand>
</feature>
<dbReference type="CDD" id="cd02201">
    <property type="entry name" value="FtsZ_type1"/>
    <property type="match status" value="1"/>
</dbReference>
<keyword evidence="4 6" id="KW-0132">Cell division</keyword>
<evidence type="ECO:0000259" key="9">
    <source>
        <dbReference type="SMART" id="SM00865"/>
    </source>
</evidence>
<evidence type="ECO:0000259" key="8">
    <source>
        <dbReference type="SMART" id="SM00864"/>
    </source>
</evidence>
<dbReference type="GO" id="GO:0051258">
    <property type="term" value="P:protein polymerization"/>
    <property type="evidence" value="ECO:0007669"/>
    <property type="project" value="UniProtKB-UniRule"/>
</dbReference>
<evidence type="ECO:0000313" key="11">
    <source>
        <dbReference type="Proteomes" id="UP000178305"/>
    </source>
</evidence>
<comment type="caution">
    <text evidence="10">The sequence shown here is derived from an EMBL/GenBank/DDBJ whole genome shotgun (WGS) entry which is preliminary data.</text>
</comment>
<dbReference type="InterPro" id="IPR020805">
    <property type="entry name" value="Cell_div_FtsZ_CS"/>
</dbReference>
<feature type="binding site" evidence="4">
    <location>
        <begin position="20"/>
        <end position="24"/>
    </location>
    <ligand>
        <name>GTP</name>
        <dbReference type="ChEBI" id="CHEBI:37565"/>
    </ligand>
</feature>
<dbReference type="GO" id="GO:0003924">
    <property type="term" value="F:GTPase activity"/>
    <property type="evidence" value="ECO:0007669"/>
    <property type="project" value="UniProtKB-UniRule"/>
</dbReference>
<comment type="function">
    <text evidence="4 6">Essential cell division protein that forms a contractile ring structure (Z ring) at the future cell division site. The regulation of the ring assembly controls the timing and the location of cell division. One of the functions of the FtsZ ring is to recruit other cell division proteins to the septum to produce a new cell wall between the dividing cells. Binds GTP and shows GTPase activity.</text>
</comment>
<dbReference type="InterPro" id="IPR018316">
    <property type="entry name" value="Tubulin/FtsZ_2-layer-sand-dom"/>
</dbReference>
<keyword evidence="2 4" id="KW-0547">Nucleotide-binding</keyword>
<dbReference type="HAMAP" id="MF_00909">
    <property type="entry name" value="FtsZ"/>
    <property type="match status" value="1"/>
</dbReference>
<feature type="region of interest" description="Disordered" evidence="7">
    <location>
        <begin position="333"/>
        <end position="380"/>
    </location>
</feature>
<dbReference type="GO" id="GO:0005525">
    <property type="term" value="F:GTP binding"/>
    <property type="evidence" value="ECO:0007669"/>
    <property type="project" value="UniProtKB-UniRule"/>
</dbReference>
<keyword evidence="4" id="KW-0963">Cytoplasm</keyword>
<evidence type="ECO:0000256" key="1">
    <source>
        <dbReference type="ARBA" id="ARBA00009690"/>
    </source>
</evidence>
<gene>
    <name evidence="4" type="primary">ftsZ</name>
    <name evidence="10" type="ORF">A3A64_02235</name>
</gene>
<dbReference type="GO" id="GO:0000917">
    <property type="term" value="P:division septum assembly"/>
    <property type="evidence" value="ECO:0007669"/>
    <property type="project" value="UniProtKB-KW"/>
</dbReference>
<dbReference type="Gene3D" id="3.40.50.1440">
    <property type="entry name" value="Tubulin/FtsZ, GTPase domain"/>
    <property type="match status" value="1"/>
</dbReference>
<evidence type="ECO:0000256" key="4">
    <source>
        <dbReference type="HAMAP-Rule" id="MF_00909"/>
    </source>
</evidence>
<dbReference type="GO" id="GO:0032153">
    <property type="term" value="C:cell division site"/>
    <property type="evidence" value="ECO:0007669"/>
    <property type="project" value="UniProtKB-UniRule"/>
</dbReference>
<dbReference type="InterPro" id="IPR000158">
    <property type="entry name" value="Cell_div_FtsZ"/>
</dbReference>
<dbReference type="InterPro" id="IPR045061">
    <property type="entry name" value="FtsZ/CetZ"/>
</dbReference>
<dbReference type="Proteomes" id="UP000178305">
    <property type="component" value="Unassembled WGS sequence"/>
</dbReference>
<dbReference type="PROSITE" id="PS01135">
    <property type="entry name" value="FTSZ_2"/>
    <property type="match status" value="1"/>
</dbReference>
<evidence type="ECO:0000313" key="10">
    <source>
        <dbReference type="EMBL" id="OGG27965.1"/>
    </source>
</evidence>
<feature type="domain" description="Tubulin/FtsZ GTPase" evidence="8">
    <location>
        <begin position="12"/>
        <end position="204"/>
    </location>
</feature>
<dbReference type="Gene3D" id="3.30.1330.20">
    <property type="entry name" value="Tubulin/FtsZ, C-terminal domain"/>
    <property type="match status" value="1"/>
</dbReference>
<evidence type="ECO:0000256" key="6">
    <source>
        <dbReference type="RuleBase" id="RU000631"/>
    </source>
</evidence>
<dbReference type="InterPro" id="IPR003008">
    <property type="entry name" value="Tubulin_FtsZ_GTPase"/>
</dbReference>
<dbReference type="SMART" id="SM00864">
    <property type="entry name" value="Tubulin"/>
    <property type="match status" value="1"/>
</dbReference>
<dbReference type="GO" id="GO:0005737">
    <property type="term" value="C:cytoplasm"/>
    <property type="evidence" value="ECO:0007669"/>
    <property type="project" value="UniProtKB-SubCell"/>
</dbReference>
<feature type="compositionally biased region" description="Basic and acidic residues" evidence="7">
    <location>
        <begin position="360"/>
        <end position="380"/>
    </location>
</feature>
<dbReference type="GO" id="GO:0043093">
    <property type="term" value="P:FtsZ-dependent cytokinesis"/>
    <property type="evidence" value="ECO:0007669"/>
    <property type="project" value="UniProtKB-UniRule"/>
</dbReference>
<protein>
    <recommendedName>
        <fullName evidence="4 5">Cell division protein FtsZ</fullName>
    </recommendedName>
</protein>